<protein>
    <submittedName>
        <fullName evidence="3">Glycosyltransferase</fullName>
        <ecNumber evidence="3">2.4.-.-</ecNumber>
    </submittedName>
</protein>
<reference evidence="3" key="1">
    <citation type="journal article" date="2021" name="PeerJ">
        <title>Extensive microbial diversity within the chicken gut microbiome revealed by metagenomics and culture.</title>
        <authorList>
            <person name="Gilroy R."/>
            <person name="Ravi A."/>
            <person name="Getino M."/>
            <person name="Pursley I."/>
            <person name="Horton D.L."/>
            <person name="Alikhan N.F."/>
            <person name="Baker D."/>
            <person name="Gharbi K."/>
            <person name="Hall N."/>
            <person name="Watson M."/>
            <person name="Adriaenssens E.M."/>
            <person name="Foster-Nyarko E."/>
            <person name="Jarju S."/>
            <person name="Secka A."/>
            <person name="Antonio M."/>
            <person name="Oren A."/>
            <person name="Chaudhuri R.R."/>
            <person name="La Ragione R."/>
            <person name="Hildebrand F."/>
            <person name="Pallen M.J."/>
        </authorList>
    </citation>
    <scope>NUCLEOTIDE SEQUENCE</scope>
    <source>
        <strain evidence="3">12435</strain>
    </source>
</reference>
<dbReference type="Gene3D" id="3.40.50.2000">
    <property type="entry name" value="Glycogen Phosphorylase B"/>
    <property type="match status" value="2"/>
</dbReference>
<dbReference type="SUPFAM" id="SSF53756">
    <property type="entry name" value="UDP-Glycosyltransferase/glycogen phosphorylase"/>
    <property type="match status" value="1"/>
</dbReference>
<evidence type="ECO:0000313" key="4">
    <source>
        <dbReference type="Proteomes" id="UP000823990"/>
    </source>
</evidence>
<feature type="domain" description="Glycosyltransferase subfamily 4-like N-terminal" evidence="2">
    <location>
        <begin position="15"/>
        <end position="185"/>
    </location>
</feature>
<dbReference type="PANTHER" id="PTHR45947">
    <property type="entry name" value="SULFOQUINOVOSYL TRANSFERASE SQD2"/>
    <property type="match status" value="1"/>
</dbReference>
<evidence type="ECO:0000313" key="3">
    <source>
        <dbReference type="EMBL" id="HIW02553.1"/>
    </source>
</evidence>
<sequence length="376" mass="41119">MNITVICDVLGIKDNGTSVAADGLITSMRSRGHDVRVVCCDGKRKGERGYYVLPERSFPFVGGIVRRAGVALASPVEDIVFAAVEGADVVHCMLPFKTAALAADLAGELGIPVTAGFHCTPETVSAYLRLEKSALLSRMLYHRYRRRLYAKVCCVHYPTEFIRREYERVAGHTEGRVISNGVSPDLIGRIAKTRPSDGRFVVLSTGRYSREKRQDVLIRAVGMSALRERIVLVLAGGGPQEERYRRLAARCGADVRFGYVPPEEMPALVRSADLYVHPAYVESEGIACLEAIGCGIPIVVSDSPRSAARLYARDERSLFSADSPASLASRIDYWLTHDGERAKAGEYYASCGLARSRDDCMADMERMFADVAGGKA</sequence>
<reference evidence="3" key="2">
    <citation type="submission" date="2021-04" db="EMBL/GenBank/DDBJ databases">
        <authorList>
            <person name="Gilroy R."/>
        </authorList>
    </citation>
    <scope>NUCLEOTIDE SEQUENCE</scope>
    <source>
        <strain evidence="3">12435</strain>
    </source>
</reference>
<dbReference type="EMBL" id="DXHS01000070">
    <property type="protein sequence ID" value="HIW02553.1"/>
    <property type="molecule type" value="Genomic_DNA"/>
</dbReference>
<dbReference type="GO" id="GO:0016757">
    <property type="term" value="F:glycosyltransferase activity"/>
    <property type="evidence" value="ECO:0007669"/>
    <property type="project" value="UniProtKB-KW"/>
</dbReference>
<evidence type="ECO:0000259" key="1">
    <source>
        <dbReference type="Pfam" id="PF00534"/>
    </source>
</evidence>
<dbReference type="InterPro" id="IPR028098">
    <property type="entry name" value="Glyco_trans_4-like_N"/>
</dbReference>
<dbReference type="Pfam" id="PF00534">
    <property type="entry name" value="Glycos_transf_1"/>
    <property type="match status" value="1"/>
</dbReference>
<dbReference type="AlphaFoldDB" id="A0A9D1TRA3"/>
<feature type="domain" description="Glycosyl transferase family 1" evidence="1">
    <location>
        <begin position="192"/>
        <end position="347"/>
    </location>
</feature>
<dbReference type="InterPro" id="IPR050194">
    <property type="entry name" value="Glycosyltransferase_grp1"/>
</dbReference>
<comment type="caution">
    <text evidence="3">The sequence shown here is derived from an EMBL/GenBank/DDBJ whole genome shotgun (WGS) entry which is preliminary data.</text>
</comment>
<evidence type="ECO:0000259" key="2">
    <source>
        <dbReference type="Pfam" id="PF13439"/>
    </source>
</evidence>
<proteinExistence type="predicted"/>
<dbReference type="Pfam" id="PF13439">
    <property type="entry name" value="Glyco_transf_4"/>
    <property type="match status" value="1"/>
</dbReference>
<dbReference type="PANTHER" id="PTHR45947:SF3">
    <property type="entry name" value="SULFOQUINOVOSYL TRANSFERASE SQD2"/>
    <property type="match status" value="1"/>
</dbReference>
<accession>A0A9D1TRA3</accession>
<keyword evidence="3" id="KW-0328">Glycosyltransferase</keyword>
<dbReference type="Proteomes" id="UP000823990">
    <property type="component" value="Unassembled WGS sequence"/>
</dbReference>
<dbReference type="EC" id="2.4.-.-" evidence="3"/>
<dbReference type="InterPro" id="IPR001296">
    <property type="entry name" value="Glyco_trans_1"/>
</dbReference>
<organism evidence="3 4">
    <name type="scientific">Candidatus Protoclostridium stercorigallinarum</name>
    <dbReference type="NCBI Taxonomy" id="2838741"/>
    <lineage>
        <taxon>Bacteria</taxon>
        <taxon>Bacillati</taxon>
        <taxon>Bacillota</taxon>
        <taxon>Clostridia</taxon>
        <taxon>Candidatus Protoclostridium</taxon>
    </lineage>
</organism>
<name>A0A9D1TRA3_9FIRM</name>
<keyword evidence="3" id="KW-0808">Transferase</keyword>
<gene>
    <name evidence="3" type="ORF">H9892_04360</name>
</gene>